<dbReference type="Proteomes" id="UP001604336">
    <property type="component" value="Unassembled WGS sequence"/>
</dbReference>
<dbReference type="PANTHER" id="PTHR33642">
    <property type="entry name" value="COX1/OXI3 INTRON 1 PROTEIN-RELATED"/>
    <property type="match status" value="1"/>
</dbReference>
<sequence length="301" mass="34767">MLSAGDFLSLERIRDQLPQELVDAYDNFQEQVNKYLKPVKAKKALEEEHRRIEEEEEQSYAKRTVEDLTKLCIKVDAPIELIRKAVKMVGFTNHMGRPRPISFLMALEDVDIIKWYAGIGRRWLNFFCCCHNFKKVKTIVSYHLRFSCILTLAEKHESTKHETIGHFTKDLKVSGVDGVEEVHFPTERQVKAMGDGNLSDPKPVDGALTMALIRLASDEPSYRCIAHFCYRADTIVYRIRFLHNHLSLNPRDENSWVLGMSTIHNNLHRKCVPLCSDHISELYMGRLTLKDIDCTAFVDVD</sequence>
<dbReference type="GO" id="GO:0005737">
    <property type="term" value="C:cytoplasm"/>
    <property type="evidence" value="ECO:0007669"/>
    <property type="project" value="UniProtKB-ARBA"/>
</dbReference>
<dbReference type="AlphaFoldDB" id="A0ABD1VCG3"/>
<organism evidence="2 3">
    <name type="scientific">Abeliophyllum distichum</name>
    <dbReference type="NCBI Taxonomy" id="126358"/>
    <lineage>
        <taxon>Eukaryota</taxon>
        <taxon>Viridiplantae</taxon>
        <taxon>Streptophyta</taxon>
        <taxon>Embryophyta</taxon>
        <taxon>Tracheophyta</taxon>
        <taxon>Spermatophyta</taxon>
        <taxon>Magnoliopsida</taxon>
        <taxon>eudicotyledons</taxon>
        <taxon>Gunneridae</taxon>
        <taxon>Pentapetalae</taxon>
        <taxon>asterids</taxon>
        <taxon>lamiids</taxon>
        <taxon>Lamiales</taxon>
        <taxon>Oleaceae</taxon>
        <taxon>Forsythieae</taxon>
        <taxon>Abeliophyllum</taxon>
    </lineage>
</organism>
<evidence type="ECO:0000313" key="2">
    <source>
        <dbReference type="EMBL" id="KAL2535009.1"/>
    </source>
</evidence>
<dbReference type="Pfam" id="PF01348">
    <property type="entry name" value="Intron_maturas2"/>
    <property type="match status" value="1"/>
</dbReference>
<reference evidence="3" key="1">
    <citation type="submission" date="2024-07" db="EMBL/GenBank/DDBJ databases">
        <title>Two chromosome-level genome assemblies of Korean endemic species Abeliophyllum distichum and Forsythia ovata (Oleaceae).</title>
        <authorList>
            <person name="Jang H."/>
        </authorList>
    </citation>
    <scope>NUCLEOTIDE SEQUENCE [LARGE SCALE GENOMIC DNA]</scope>
</reference>
<gene>
    <name evidence="2" type="ORF">Adt_08360</name>
</gene>
<protein>
    <recommendedName>
        <fullName evidence="1">Domain X domain-containing protein</fullName>
    </recommendedName>
</protein>
<dbReference type="PANTHER" id="PTHR33642:SF4">
    <property type="entry name" value="COX1_OXI3 INTRON 1 PROTEIN-RELATED"/>
    <property type="match status" value="1"/>
</dbReference>
<proteinExistence type="predicted"/>
<keyword evidence="3" id="KW-1185">Reference proteome</keyword>
<accession>A0ABD1VCG3</accession>
<name>A0ABD1VCG3_9LAMI</name>
<feature type="domain" description="Domain X" evidence="1">
    <location>
        <begin position="74"/>
        <end position="172"/>
    </location>
</feature>
<comment type="caution">
    <text evidence="2">The sequence shown here is derived from an EMBL/GenBank/DDBJ whole genome shotgun (WGS) entry which is preliminary data.</text>
</comment>
<evidence type="ECO:0000313" key="3">
    <source>
        <dbReference type="Proteomes" id="UP001604336"/>
    </source>
</evidence>
<evidence type="ECO:0000259" key="1">
    <source>
        <dbReference type="Pfam" id="PF01348"/>
    </source>
</evidence>
<dbReference type="EMBL" id="JBFOLK010000002">
    <property type="protein sequence ID" value="KAL2535009.1"/>
    <property type="molecule type" value="Genomic_DNA"/>
</dbReference>
<dbReference type="InterPro" id="IPR024937">
    <property type="entry name" value="Domain_X"/>
</dbReference>